<sequence length="577" mass="63699">MNPLAKLAVSKKVRRDIARGKPRETERGNKNESGRGTDFRREIGSGFWGEIGSKFSREIEYGRGTKFWGEIGSKFFRETENGRGTKFWGEIGSKFSRETESGRGTEFCNEIDSGKGTGFRGEIRSNRQEPPKPLPPAKLAFLTQFLTQGKASLLAKIKALGLFLGLGLLALSAKGQVSCSGVPFYLQAPELRQHAGTASAPWFSSHPIQVQSKLEPRELEEAPDELLLELEPQEVDYASLMPEPEFTLAQKGLAGVEITPTSPGSCNSANVLSEKLITDICWDCMFPMRISGVKVSGGKGRDDIPSGSVSQPVCSCKRKGDFPQVGYTLGFWQPIRLVELVRTPGCMMSLNGKKIKLGRAHQLGTRGSGELDTASTGFYHYHFYAFPLLQILGLLNKDLCFSNEFSSIDVLYVSEIDPSWNYPEIAQLVFPETRAFARKEAILACGADAMAHLGQKSSSFLPWCAGTWGNVYPISGFDVSVGSGARMTSLLATRALAASHRRGFEVRTMGKDALCQTSLALEFLPEQYRFSMFYPMPQNSKHPIGRSTFMWGEAANAEDAVYVVWRWRDCCSALFLK</sequence>
<accession>A0A3A1Y8F3</accession>
<name>A0A3A1Y8F3_9GAMM</name>
<dbReference type="OrthoDB" id="9788211at2"/>
<dbReference type="EMBL" id="NRJH01000008">
    <property type="protein sequence ID" value="RIY33821.1"/>
    <property type="molecule type" value="Genomic_DNA"/>
</dbReference>
<evidence type="ECO:0000313" key="2">
    <source>
        <dbReference type="EMBL" id="RIY33821.1"/>
    </source>
</evidence>
<dbReference type="AlphaFoldDB" id="A0A3A1Y8F3"/>
<evidence type="ECO:0000256" key="1">
    <source>
        <dbReference type="SAM" id="MobiDB-lite"/>
    </source>
</evidence>
<dbReference type="Proteomes" id="UP000266258">
    <property type="component" value="Unassembled WGS sequence"/>
</dbReference>
<protein>
    <submittedName>
        <fullName evidence="2">Uncharacterized protein</fullName>
    </submittedName>
</protein>
<feature type="compositionally biased region" description="Basic and acidic residues" evidence="1">
    <location>
        <begin position="15"/>
        <end position="41"/>
    </location>
</feature>
<dbReference type="Pfam" id="PF06834">
    <property type="entry name" value="TraU"/>
    <property type="match status" value="1"/>
</dbReference>
<keyword evidence="3" id="KW-1185">Reference proteome</keyword>
<evidence type="ECO:0000313" key="3">
    <source>
        <dbReference type="Proteomes" id="UP000266258"/>
    </source>
</evidence>
<dbReference type="InterPro" id="IPR009649">
    <property type="entry name" value="TraU"/>
</dbReference>
<proteinExistence type="predicted"/>
<gene>
    <name evidence="2" type="ORF">CJP74_00865</name>
</gene>
<comment type="caution">
    <text evidence="2">The sequence shown here is derived from an EMBL/GenBank/DDBJ whole genome shotgun (WGS) entry which is preliminary data.</text>
</comment>
<feature type="region of interest" description="Disordered" evidence="1">
    <location>
        <begin position="1"/>
        <end position="41"/>
    </location>
</feature>
<reference evidence="2 3" key="1">
    <citation type="submission" date="2017-08" db="EMBL/GenBank/DDBJ databases">
        <title>Reclassification of Bisgaard taxon 37 and 44.</title>
        <authorList>
            <person name="Christensen H."/>
        </authorList>
    </citation>
    <scope>NUCLEOTIDE SEQUENCE [LARGE SCALE GENOMIC DNA]</scope>
    <source>
        <strain evidence="2 3">B96_4</strain>
    </source>
</reference>
<organism evidence="2 3">
    <name type="scientific">Psittacicella melopsittaci</name>
    <dbReference type="NCBI Taxonomy" id="2028576"/>
    <lineage>
        <taxon>Bacteria</taxon>
        <taxon>Pseudomonadati</taxon>
        <taxon>Pseudomonadota</taxon>
        <taxon>Gammaproteobacteria</taxon>
        <taxon>Pasteurellales</taxon>
        <taxon>Psittacicellaceae</taxon>
        <taxon>Psittacicella</taxon>
    </lineage>
</organism>